<dbReference type="Pfam" id="PF00249">
    <property type="entry name" value="Myb_DNA-binding"/>
    <property type="match status" value="2"/>
</dbReference>
<evidence type="ECO:0000313" key="10">
    <source>
        <dbReference type="EMBL" id="URE35362.1"/>
    </source>
</evidence>
<dbReference type="Proteomes" id="UP001055439">
    <property type="component" value="Chromosome 8"/>
</dbReference>
<keyword evidence="11" id="KW-1185">Reference proteome</keyword>
<evidence type="ECO:0000259" key="8">
    <source>
        <dbReference type="PROSITE" id="PS50090"/>
    </source>
</evidence>
<evidence type="ECO:0000256" key="4">
    <source>
        <dbReference type="ARBA" id="ARBA00023125"/>
    </source>
</evidence>
<evidence type="ECO:0000256" key="7">
    <source>
        <dbReference type="SAM" id="MobiDB-lite"/>
    </source>
</evidence>
<dbReference type="PROSITE" id="PS51294">
    <property type="entry name" value="HTH_MYB"/>
    <property type="match status" value="2"/>
</dbReference>
<feature type="region of interest" description="Disordered" evidence="7">
    <location>
        <begin position="354"/>
        <end position="377"/>
    </location>
</feature>
<keyword evidence="2" id="KW-0677">Repeat</keyword>
<dbReference type="GO" id="GO:0005634">
    <property type="term" value="C:nucleus"/>
    <property type="evidence" value="ECO:0007669"/>
    <property type="project" value="UniProtKB-SubCell"/>
</dbReference>
<dbReference type="PANTHER" id="PTHR10641:SF1350">
    <property type="entry name" value="MYB-LIKE DNA-BINDING DOMAIN CONTAINING PROTEIN, EXPRESSED"/>
    <property type="match status" value="1"/>
</dbReference>
<dbReference type="PROSITE" id="PS50090">
    <property type="entry name" value="MYB_LIKE"/>
    <property type="match status" value="2"/>
</dbReference>
<evidence type="ECO:0000256" key="6">
    <source>
        <dbReference type="ARBA" id="ARBA00023242"/>
    </source>
</evidence>
<dbReference type="FunFam" id="1.10.10.60:FF:000001">
    <property type="entry name" value="MYB-related transcription factor"/>
    <property type="match status" value="1"/>
</dbReference>
<dbReference type="InterPro" id="IPR015495">
    <property type="entry name" value="Myb_TF_plants"/>
</dbReference>
<dbReference type="EMBL" id="CP097510">
    <property type="protein sequence ID" value="URE35362.1"/>
    <property type="molecule type" value="Genomic_DNA"/>
</dbReference>
<dbReference type="InterPro" id="IPR001005">
    <property type="entry name" value="SANT/Myb"/>
</dbReference>
<dbReference type="PANTHER" id="PTHR10641">
    <property type="entry name" value="MYB FAMILY TRANSCRIPTION FACTOR"/>
    <property type="match status" value="1"/>
</dbReference>
<dbReference type="SMART" id="SM00717">
    <property type="entry name" value="SANT"/>
    <property type="match status" value="2"/>
</dbReference>
<dbReference type="OrthoDB" id="2143914at2759"/>
<dbReference type="AlphaFoldDB" id="A0A9E7KWZ0"/>
<accession>A0A9E7KWZ0</accession>
<feature type="compositionally biased region" description="Basic and acidic residues" evidence="7">
    <location>
        <begin position="296"/>
        <end position="306"/>
    </location>
</feature>
<keyword evidence="4 10" id="KW-0238">DNA-binding</keyword>
<dbReference type="CDD" id="cd00167">
    <property type="entry name" value="SANT"/>
    <property type="match status" value="2"/>
</dbReference>
<evidence type="ECO:0000259" key="9">
    <source>
        <dbReference type="PROSITE" id="PS51294"/>
    </source>
</evidence>
<evidence type="ECO:0000256" key="1">
    <source>
        <dbReference type="ARBA" id="ARBA00004123"/>
    </source>
</evidence>
<feature type="region of interest" description="Disordered" evidence="7">
    <location>
        <begin position="401"/>
        <end position="423"/>
    </location>
</feature>
<feature type="domain" description="Myb-like" evidence="8">
    <location>
        <begin position="162"/>
        <end position="212"/>
    </location>
</feature>
<gene>
    <name evidence="10" type="ORF">MUK42_06776</name>
</gene>
<dbReference type="Gene3D" id="1.10.10.60">
    <property type="entry name" value="Homeodomain-like"/>
    <property type="match status" value="2"/>
</dbReference>
<dbReference type="GO" id="GO:0009733">
    <property type="term" value="P:response to auxin"/>
    <property type="evidence" value="ECO:0007669"/>
    <property type="project" value="TreeGrafter"/>
</dbReference>
<name>A0A9E7KWZ0_9LILI</name>
<feature type="domain" description="HTH myb-type" evidence="9">
    <location>
        <begin position="166"/>
        <end position="216"/>
    </location>
</feature>
<dbReference type="InterPro" id="IPR009057">
    <property type="entry name" value="Homeodomain-like_sf"/>
</dbReference>
<proteinExistence type="predicted"/>
<dbReference type="InterPro" id="IPR017930">
    <property type="entry name" value="Myb_dom"/>
</dbReference>
<keyword evidence="5" id="KW-0804">Transcription</keyword>
<keyword evidence="6" id="KW-0539">Nucleus</keyword>
<feature type="domain" description="HTH myb-type" evidence="9">
    <location>
        <begin position="109"/>
        <end position="165"/>
    </location>
</feature>
<keyword evidence="3" id="KW-0805">Transcription regulation</keyword>
<evidence type="ECO:0000256" key="5">
    <source>
        <dbReference type="ARBA" id="ARBA00023163"/>
    </source>
</evidence>
<dbReference type="SUPFAM" id="SSF46689">
    <property type="entry name" value="Homeodomain-like"/>
    <property type="match status" value="1"/>
</dbReference>
<feature type="region of interest" description="Disordered" evidence="7">
    <location>
        <begin position="291"/>
        <end position="332"/>
    </location>
</feature>
<organism evidence="10 11">
    <name type="scientific">Musa troglodytarum</name>
    <name type="common">fe'i banana</name>
    <dbReference type="NCBI Taxonomy" id="320322"/>
    <lineage>
        <taxon>Eukaryota</taxon>
        <taxon>Viridiplantae</taxon>
        <taxon>Streptophyta</taxon>
        <taxon>Embryophyta</taxon>
        <taxon>Tracheophyta</taxon>
        <taxon>Spermatophyta</taxon>
        <taxon>Magnoliopsida</taxon>
        <taxon>Liliopsida</taxon>
        <taxon>Zingiberales</taxon>
        <taxon>Musaceae</taxon>
        <taxon>Musa</taxon>
    </lineage>
</organism>
<evidence type="ECO:0000256" key="2">
    <source>
        <dbReference type="ARBA" id="ARBA00022737"/>
    </source>
</evidence>
<feature type="domain" description="Myb-like" evidence="8">
    <location>
        <begin position="109"/>
        <end position="161"/>
    </location>
</feature>
<evidence type="ECO:0000256" key="3">
    <source>
        <dbReference type="ARBA" id="ARBA00023015"/>
    </source>
</evidence>
<protein>
    <submittedName>
        <fullName evidence="10">Myb-like DNA-binding domain containing protein</fullName>
    </submittedName>
</protein>
<dbReference type="GO" id="GO:0003677">
    <property type="term" value="F:DNA binding"/>
    <property type="evidence" value="ECO:0007669"/>
    <property type="project" value="UniProtKB-KW"/>
</dbReference>
<reference evidence="10" key="1">
    <citation type="submission" date="2022-05" db="EMBL/GenBank/DDBJ databases">
        <title>The Musa troglodytarum L. genome provides insights into the mechanism of non-climacteric behaviour and enrichment of carotenoids.</title>
        <authorList>
            <person name="Wang J."/>
        </authorList>
    </citation>
    <scope>NUCLEOTIDE SEQUENCE</scope>
    <source>
        <tissue evidence="10">Leaf</tissue>
    </source>
</reference>
<sequence>MHEFFISSAVISSSVCSIPAGVLHRERCLIFAIWWFLLFWEANDSCEREKGKEQIGEKELLVYIRDSHAHETPVGDWTKGKKKGGGGGGIEAVVSHQAVAMGRPPCCDKVGIKKGPWTPEEDIILVSYIQQHGPGNWRSVPSNTGLMRCSKSCRLRWTNYLRPGIKRGNFTPHEEGIIIHLQSLLGNKWAAIASYLPQRTDNDIKNYWNTHLKKKLEKSHTATDGYKMSSGTSPSCHDYVPEGCDMETRKQDITVLTFPLPSMGLTPSIYACSTGNISRLLEGWARSSQKNTQGKLQERAIADDSHSSNNDATAAASVGEKSRDAGDQGRGAAMAHQDLETLLSFENMSGGSWEKTAAGKAPFADAEAKQGGENHQPPLSLLEKWLFDEASGQVDELMDLPMRKQDKRGFSVHGPKALSTRKN</sequence>
<comment type="subcellular location">
    <subcellularLocation>
        <location evidence="1">Nucleus</location>
    </subcellularLocation>
</comment>
<evidence type="ECO:0000313" key="11">
    <source>
        <dbReference type="Proteomes" id="UP001055439"/>
    </source>
</evidence>